<feature type="transmembrane region" description="Helical" evidence="9">
    <location>
        <begin position="507"/>
        <end position="528"/>
    </location>
</feature>
<evidence type="ECO:0000256" key="9">
    <source>
        <dbReference type="SAM" id="Phobius"/>
    </source>
</evidence>
<keyword evidence="6 9" id="KW-0472">Membrane</keyword>
<dbReference type="PANTHER" id="PTHR23500:SF492">
    <property type="entry name" value="SUGAR TRANSPORT PROTEIN 14-LIKE"/>
    <property type="match status" value="1"/>
</dbReference>
<feature type="transmembrane region" description="Helical" evidence="9">
    <location>
        <begin position="439"/>
        <end position="462"/>
    </location>
</feature>
<feature type="transmembrane region" description="Helical" evidence="9">
    <location>
        <begin position="353"/>
        <end position="372"/>
    </location>
</feature>
<dbReference type="InterPro" id="IPR005828">
    <property type="entry name" value="MFS_sugar_transport-like"/>
</dbReference>
<keyword evidence="3" id="KW-0813">Transport</keyword>
<keyword evidence="4 9" id="KW-0812">Transmembrane</keyword>
<feature type="domain" description="Major facilitator superfamily (MFS) profile" evidence="10">
    <location>
        <begin position="183"/>
        <end position="628"/>
    </location>
</feature>
<dbReference type="InterPro" id="IPR045262">
    <property type="entry name" value="STP/PLT_plant"/>
</dbReference>
<feature type="transmembrane region" description="Helical" evidence="9">
    <location>
        <begin position="183"/>
        <end position="205"/>
    </location>
</feature>
<accession>A0AAV1DY60</accession>
<dbReference type="GO" id="GO:0015144">
    <property type="term" value="F:carbohydrate transmembrane transporter activity"/>
    <property type="evidence" value="ECO:0007669"/>
    <property type="project" value="InterPro"/>
</dbReference>
<feature type="transmembrane region" description="Helical" evidence="9">
    <location>
        <begin position="267"/>
        <end position="286"/>
    </location>
</feature>
<organism evidence="11 12">
    <name type="scientific">Oldenlandia corymbosa var. corymbosa</name>
    <dbReference type="NCBI Taxonomy" id="529605"/>
    <lineage>
        <taxon>Eukaryota</taxon>
        <taxon>Viridiplantae</taxon>
        <taxon>Streptophyta</taxon>
        <taxon>Embryophyta</taxon>
        <taxon>Tracheophyta</taxon>
        <taxon>Spermatophyta</taxon>
        <taxon>Magnoliopsida</taxon>
        <taxon>eudicotyledons</taxon>
        <taxon>Gunneridae</taxon>
        <taxon>Pentapetalae</taxon>
        <taxon>asterids</taxon>
        <taxon>lamiids</taxon>
        <taxon>Gentianales</taxon>
        <taxon>Rubiaceae</taxon>
        <taxon>Rubioideae</taxon>
        <taxon>Spermacoceae</taxon>
        <taxon>Hedyotis-Oldenlandia complex</taxon>
        <taxon>Oldenlandia</taxon>
    </lineage>
</organism>
<dbReference type="InterPro" id="IPR036259">
    <property type="entry name" value="MFS_trans_sf"/>
</dbReference>
<sequence>MSSARTMPMRRARSALQLYNTSTTLSLRRTKSAHEFYESSKRSNEHRSPPERSHSSSTLERLMIMRHNVAHDEGALEDLVIENMESVIDGNVVQHRREEKIAFPMIHGIQSENEDELLRVRKGNYAANEKEVASNVNGNNGATTEANYEKSTPKAKGYKLSIAKGNEESLPPREQHGYHLLSLRLLAVLGGVVVGYATSFLGPIFDMPNFVKKMDPSLVPKQTFSTGRNYCAFSDPSFLAISSIISPFSAFGLCLAFLLMRKTGRRPLLFMGSLNEIIGIALVLWFPSALIAIFGLACIGCGVGLHCLAIPTLCSELAPKELGRHFGALFGFQVLGGALASLVNLGASFQLVWGWRVPFGVLGFLVVVLMLVSIQIDESPMYYVEINEEKRGLEVLIKMRPNQFVADTRMEWENILRDVREIQNTSQVKELLSRSTRPTISIMLAGVFLPQVITTAPMLFFGPVTVGSLSTLKNQQFCVAAIAGVLGFSFTFSTSLFLQKFKRRRPYIISFISIAVSQFILGVVFVYFTSAEANMKKGHAYVASTMIVIAFVGVTVLMSPHGWINTPLGRDGKLGGACVVGFGFLVTFSKNMYSVMLLCKIGGWTFFVDFGVTVVSCLIFYKFVPETTGVKSDGVVNIWSEHPFWRRFLEDGVAQSRVELSTVG</sequence>
<feature type="transmembrane region" description="Helical" evidence="9">
    <location>
        <begin position="292"/>
        <end position="314"/>
    </location>
</feature>
<protein>
    <submittedName>
        <fullName evidence="11">OLC1v1013386C4</fullName>
    </submittedName>
</protein>
<dbReference type="AlphaFoldDB" id="A0AAV1DY60"/>
<feature type="region of interest" description="Disordered" evidence="8">
    <location>
        <begin position="1"/>
        <end position="20"/>
    </location>
</feature>
<proteinExistence type="inferred from homology"/>
<dbReference type="SUPFAM" id="SSF103473">
    <property type="entry name" value="MFS general substrate transporter"/>
    <property type="match status" value="1"/>
</dbReference>
<dbReference type="EMBL" id="OX459124">
    <property type="protein sequence ID" value="CAI9112881.1"/>
    <property type="molecule type" value="Genomic_DNA"/>
</dbReference>
<dbReference type="Pfam" id="PF00083">
    <property type="entry name" value="Sugar_tr"/>
    <property type="match status" value="1"/>
</dbReference>
<name>A0AAV1DY60_OLDCO</name>
<feature type="transmembrane region" description="Helical" evidence="9">
    <location>
        <begin position="601"/>
        <end position="621"/>
    </location>
</feature>
<comment type="similarity">
    <text evidence="2">Belongs to the major facilitator superfamily. Sugar transporter (TC 2.A.1.1) family.</text>
</comment>
<gene>
    <name evidence="11" type="ORF">OLC1_LOCUS19993</name>
</gene>
<evidence type="ECO:0000259" key="10">
    <source>
        <dbReference type="PROSITE" id="PS50850"/>
    </source>
</evidence>
<feature type="region of interest" description="Disordered" evidence="8">
    <location>
        <begin position="30"/>
        <end position="58"/>
    </location>
</feature>
<evidence type="ECO:0000256" key="1">
    <source>
        <dbReference type="ARBA" id="ARBA00004141"/>
    </source>
</evidence>
<feature type="transmembrane region" description="Helical" evidence="9">
    <location>
        <begin position="238"/>
        <end position="260"/>
    </location>
</feature>
<evidence type="ECO:0000256" key="2">
    <source>
        <dbReference type="ARBA" id="ARBA00010992"/>
    </source>
</evidence>
<dbReference type="GO" id="GO:0016020">
    <property type="term" value="C:membrane"/>
    <property type="evidence" value="ECO:0007669"/>
    <property type="project" value="UniProtKB-SubCell"/>
</dbReference>
<evidence type="ECO:0000313" key="12">
    <source>
        <dbReference type="Proteomes" id="UP001161247"/>
    </source>
</evidence>
<dbReference type="PANTHER" id="PTHR23500">
    <property type="entry name" value="SOLUTE CARRIER FAMILY 2, FACILITATED GLUCOSE TRANSPORTER"/>
    <property type="match status" value="1"/>
</dbReference>
<evidence type="ECO:0000256" key="5">
    <source>
        <dbReference type="ARBA" id="ARBA00022989"/>
    </source>
</evidence>
<evidence type="ECO:0000256" key="3">
    <source>
        <dbReference type="ARBA" id="ARBA00022448"/>
    </source>
</evidence>
<comment type="similarity">
    <text evidence="7">Belongs to the major facilitator superfamily. Phosphate:H(+) symporter (TC 2.A.1.9) family.</text>
</comment>
<feature type="transmembrane region" description="Helical" evidence="9">
    <location>
        <begin position="572"/>
        <end position="589"/>
    </location>
</feature>
<evidence type="ECO:0000256" key="6">
    <source>
        <dbReference type="ARBA" id="ARBA00023136"/>
    </source>
</evidence>
<evidence type="ECO:0000256" key="4">
    <source>
        <dbReference type="ARBA" id="ARBA00022692"/>
    </source>
</evidence>
<dbReference type="PROSITE" id="PS50850">
    <property type="entry name" value="MFS"/>
    <property type="match status" value="1"/>
</dbReference>
<comment type="subcellular location">
    <subcellularLocation>
        <location evidence="1">Membrane</location>
        <topology evidence="1">Multi-pass membrane protein</topology>
    </subcellularLocation>
</comment>
<evidence type="ECO:0000256" key="7">
    <source>
        <dbReference type="ARBA" id="ARBA00044504"/>
    </source>
</evidence>
<evidence type="ECO:0000256" key="8">
    <source>
        <dbReference type="SAM" id="MobiDB-lite"/>
    </source>
</evidence>
<evidence type="ECO:0000313" key="11">
    <source>
        <dbReference type="EMBL" id="CAI9112881.1"/>
    </source>
</evidence>
<dbReference type="Proteomes" id="UP001161247">
    <property type="component" value="Chromosome 7"/>
</dbReference>
<keyword evidence="12" id="KW-1185">Reference proteome</keyword>
<feature type="transmembrane region" description="Helical" evidence="9">
    <location>
        <begin position="326"/>
        <end position="347"/>
    </location>
</feature>
<reference evidence="11" key="1">
    <citation type="submission" date="2023-03" db="EMBL/GenBank/DDBJ databases">
        <authorList>
            <person name="Julca I."/>
        </authorList>
    </citation>
    <scope>NUCLEOTIDE SEQUENCE</scope>
</reference>
<feature type="compositionally biased region" description="Basic and acidic residues" evidence="8">
    <location>
        <begin position="32"/>
        <end position="54"/>
    </location>
</feature>
<keyword evidence="5 9" id="KW-1133">Transmembrane helix</keyword>
<dbReference type="Gene3D" id="1.20.1250.20">
    <property type="entry name" value="MFS general substrate transporter like domains"/>
    <property type="match status" value="1"/>
</dbReference>
<feature type="transmembrane region" description="Helical" evidence="9">
    <location>
        <begin position="474"/>
        <end position="498"/>
    </location>
</feature>
<dbReference type="InterPro" id="IPR020846">
    <property type="entry name" value="MFS_dom"/>
</dbReference>
<feature type="transmembrane region" description="Helical" evidence="9">
    <location>
        <begin position="540"/>
        <end position="560"/>
    </location>
</feature>